<dbReference type="OrthoDB" id="4953662at2"/>
<feature type="chain" id="PRO_5017932730" evidence="1">
    <location>
        <begin position="24"/>
        <end position="523"/>
    </location>
</feature>
<dbReference type="Proteomes" id="UP000239485">
    <property type="component" value="Unassembled WGS sequence"/>
</dbReference>
<organism evidence="2 3">
    <name type="scientific">Kineococcus xinjiangensis</name>
    <dbReference type="NCBI Taxonomy" id="512762"/>
    <lineage>
        <taxon>Bacteria</taxon>
        <taxon>Bacillati</taxon>
        <taxon>Actinomycetota</taxon>
        <taxon>Actinomycetes</taxon>
        <taxon>Kineosporiales</taxon>
        <taxon>Kineosporiaceae</taxon>
        <taxon>Kineococcus</taxon>
    </lineage>
</organism>
<feature type="signal peptide" evidence="1">
    <location>
        <begin position="1"/>
        <end position="23"/>
    </location>
</feature>
<proteinExistence type="predicted"/>
<dbReference type="RefSeq" id="WP_104430833.1">
    <property type="nucleotide sequence ID" value="NZ_PTJD01000001.1"/>
</dbReference>
<name>A0A2S6IVM4_9ACTN</name>
<dbReference type="EMBL" id="PTJD01000001">
    <property type="protein sequence ID" value="PPK98398.1"/>
    <property type="molecule type" value="Genomic_DNA"/>
</dbReference>
<gene>
    <name evidence="2" type="ORF">CLV92_10193</name>
</gene>
<accession>A0A2S6IVM4</accession>
<keyword evidence="3" id="KW-1185">Reference proteome</keyword>
<reference evidence="2 3" key="1">
    <citation type="submission" date="2018-02" db="EMBL/GenBank/DDBJ databases">
        <title>Genomic Encyclopedia of Archaeal and Bacterial Type Strains, Phase II (KMG-II): from individual species to whole genera.</title>
        <authorList>
            <person name="Goeker M."/>
        </authorList>
    </citation>
    <scope>NUCLEOTIDE SEQUENCE [LARGE SCALE GENOMIC DNA]</scope>
    <source>
        <strain evidence="2 3">DSM 22857</strain>
    </source>
</reference>
<sequence>MRTTRAALAALATTSLIFGGSLAAPAFATTPTGPDVKPSSGTKDNPTCGDFTSGALEEKIDRAPQVGDEAGPVTITKVTGNTFDFVSDLPVLVIVVKGGTQSAFNVYNYTTLKGTFGDDGLTTSTGQEISHVSFCYLPFKPTGELTVSKTAVATYDRKVSWALTKDVLTAGSEAGQADVTYSGTPGQSFTSTWNVQATKADSGPRDHLITGKITVTNGTNMQATVNVADTLDDGSRVDLDCDPGTEGAQVTLTLAAGAGVDCLYRAAPGGTSATLNTATVTTVETVPAGHVGFIGFGENEDGVKTTTAAVEFTENLDGSDSALLRDDLLSYSETIGNSAAIVESRTDTCPTERSAYDAFRKFTTTVENTAVLTPTGGTALHGSASVTLNCEYPATWKGETATGRGTAYPGSGNWFMYSSYSALSNGTGVDLVAGQHFDAGQVTASRGLASNSTSLTIVLDKGYRFAGVLENVKVQPLSTVPTKEVKVGSFSVKRTATGDSITISGLANTANYGIHVDVERQVD</sequence>
<keyword evidence="1" id="KW-0732">Signal</keyword>
<evidence type="ECO:0000256" key="1">
    <source>
        <dbReference type="SAM" id="SignalP"/>
    </source>
</evidence>
<protein>
    <submittedName>
        <fullName evidence="2">Uncharacterized protein</fullName>
    </submittedName>
</protein>
<dbReference type="AlphaFoldDB" id="A0A2S6IVM4"/>
<evidence type="ECO:0000313" key="2">
    <source>
        <dbReference type="EMBL" id="PPK98398.1"/>
    </source>
</evidence>
<evidence type="ECO:0000313" key="3">
    <source>
        <dbReference type="Proteomes" id="UP000239485"/>
    </source>
</evidence>
<comment type="caution">
    <text evidence="2">The sequence shown here is derived from an EMBL/GenBank/DDBJ whole genome shotgun (WGS) entry which is preliminary data.</text>
</comment>